<gene>
    <name evidence="1" type="ORF">GHA_03423</name>
</gene>
<dbReference type="EMBL" id="CAHPSF010000011">
    <property type="protein sequence ID" value="CAB5709453.1"/>
    <property type="molecule type" value="Genomic_DNA"/>
</dbReference>
<accession>A0A9N8D685</accession>
<dbReference type="Proteomes" id="UP000834611">
    <property type="component" value="Unassembled WGS sequence"/>
</dbReference>
<comment type="caution">
    <text evidence="1">The sequence shown here is derived from an EMBL/GenBank/DDBJ whole genome shotgun (WGS) entry which is preliminary data.</text>
</comment>
<sequence>MNMPDKLQNFIYYLTKDAARDSFQEWLEKNGISDDEYDEIKEWFKQFDIKPYV</sequence>
<evidence type="ECO:0000313" key="2">
    <source>
        <dbReference type="Proteomes" id="UP000834611"/>
    </source>
</evidence>
<evidence type="ECO:0000313" key="1">
    <source>
        <dbReference type="EMBL" id="CAB5709453.1"/>
    </source>
</evidence>
<reference evidence="1" key="1">
    <citation type="submission" date="2020-05" db="EMBL/GenBank/DDBJ databases">
        <authorList>
            <person name="Delgado-Blas J."/>
        </authorList>
    </citation>
    <scope>NUCLEOTIDE SEQUENCE</scope>
    <source>
        <strain evidence="1">BB1453</strain>
    </source>
</reference>
<proteinExistence type="predicted"/>
<organism evidence="1 2">
    <name type="scientific">Providencia rettgeri</name>
    <dbReference type="NCBI Taxonomy" id="587"/>
    <lineage>
        <taxon>Bacteria</taxon>
        <taxon>Pseudomonadati</taxon>
        <taxon>Pseudomonadota</taxon>
        <taxon>Gammaproteobacteria</taxon>
        <taxon>Enterobacterales</taxon>
        <taxon>Morganellaceae</taxon>
        <taxon>Providencia</taxon>
    </lineage>
</organism>
<dbReference type="RefSeq" id="WP_239407262.1">
    <property type="nucleotide sequence ID" value="NZ_CAHPRV010000002.1"/>
</dbReference>
<protein>
    <submittedName>
        <fullName evidence="1">Uncharacterized protein</fullName>
    </submittedName>
</protein>
<name>A0A9N8D685_PRORE</name>
<dbReference type="AlphaFoldDB" id="A0A9N8D685"/>